<evidence type="ECO:0000313" key="1">
    <source>
        <dbReference type="EMBL" id="SFU83399.1"/>
    </source>
</evidence>
<sequence>MAQPLEILRLGRSSGASRIDALISEVKDLVVKAWHSPRALQSLTAQPGVRTRVSLAMDPALLKHMQAGEASQQIKDLCTWMQGLGVEYTVGYTPQTSAYFGCQGGHIMTVKIFSD</sequence>
<protein>
    <submittedName>
        <fullName evidence="1">Uncharacterized protein</fullName>
    </submittedName>
</protein>
<dbReference type="EMBL" id="FPBX01000025">
    <property type="protein sequence ID" value="SFU83399.1"/>
    <property type="molecule type" value="Genomic_DNA"/>
</dbReference>
<dbReference type="STRING" id="343013.SAMN04489707_102516"/>
<proteinExistence type="predicted"/>
<dbReference type="Proteomes" id="UP000183656">
    <property type="component" value="Unassembled WGS sequence"/>
</dbReference>
<name>A0A1I7JE02_9BURK</name>
<dbReference type="AlphaFoldDB" id="A0A1I7JE02"/>
<evidence type="ECO:0000313" key="2">
    <source>
        <dbReference type="Proteomes" id="UP000183656"/>
    </source>
</evidence>
<gene>
    <name evidence="1" type="ORF">SAMN04489707_102516</name>
</gene>
<organism evidence="1 2">
    <name type="scientific">Paenacidovorax caeni</name>
    <dbReference type="NCBI Taxonomy" id="343013"/>
    <lineage>
        <taxon>Bacteria</taxon>
        <taxon>Pseudomonadati</taxon>
        <taxon>Pseudomonadota</taxon>
        <taxon>Betaproteobacteria</taxon>
        <taxon>Burkholderiales</taxon>
        <taxon>Comamonadaceae</taxon>
        <taxon>Paenacidovorax</taxon>
    </lineage>
</organism>
<accession>A0A1I7JE02</accession>
<reference evidence="1 2" key="1">
    <citation type="submission" date="2016-10" db="EMBL/GenBank/DDBJ databases">
        <authorList>
            <person name="de Groot N.N."/>
        </authorList>
    </citation>
    <scope>NUCLEOTIDE SEQUENCE [LARGE SCALE GENOMIC DNA]</scope>
    <source>
        <strain evidence="1 2">R-24608</strain>
    </source>
</reference>
<dbReference type="RefSeq" id="WP_054257200.1">
    <property type="nucleotide sequence ID" value="NZ_CYIG01000033.1"/>
</dbReference>
<keyword evidence="2" id="KW-1185">Reference proteome</keyword>